<keyword evidence="6" id="KW-0408">Iron</keyword>
<evidence type="ECO:0000256" key="8">
    <source>
        <dbReference type="SAM" id="Phobius"/>
    </source>
</evidence>
<evidence type="ECO:0000256" key="2">
    <source>
        <dbReference type="ARBA" id="ARBA00022485"/>
    </source>
</evidence>
<feature type="transmembrane region" description="Helical" evidence="8">
    <location>
        <begin position="130"/>
        <end position="148"/>
    </location>
</feature>
<keyword evidence="5" id="KW-0249">Electron transport</keyword>
<evidence type="ECO:0000256" key="4">
    <source>
        <dbReference type="ARBA" id="ARBA00022737"/>
    </source>
</evidence>
<evidence type="ECO:0000256" key="1">
    <source>
        <dbReference type="ARBA" id="ARBA00022448"/>
    </source>
</evidence>
<comment type="caution">
    <text evidence="10">The sequence shown here is derived from an EMBL/GenBank/DDBJ whole genome shotgun (WGS) entry which is preliminary data.</text>
</comment>
<dbReference type="NCBIfam" id="NF007013">
    <property type="entry name" value="PRK09477.1"/>
    <property type="match status" value="1"/>
</dbReference>
<evidence type="ECO:0000256" key="5">
    <source>
        <dbReference type="ARBA" id="ARBA00022982"/>
    </source>
</evidence>
<dbReference type="NCBIfam" id="TIGR02163">
    <property type="entry name" value="napH"/>
    <property type="match status" value="1"/>
</dbReference>
<dbReference type="PROSITE" id="PS51379">
    <property type="entry name" value="4FE4S_FER_2"/>
    <property type="match status" value="2"/>
</dbReference>
<feature type="transmembrane region" description="Helical" evidence="8">
    <location>
        <begin position="60"/>
        <end position="86"/>
    </location>
</feature>
<dbReference type="AlphaFoldDB" id="A0A7C4ZFU1"/>
<feature type="domain" description="4Fe-4S ferredoxin-type" evidence="9">
    <location>
        <begin position="207"/>
        <end position="237"/>
    </location>
</feature>
<dbReference type="PANTHER" id="PTHR30176">
    <property type="entry name" value="FERREDOXIN-TYPE PROTEIN NAPH"/>
    <property type="match status" value="1"/>
</dbReference>
<keyword evidence="3" id="KW-0479">Metal-binding</keyword>
<gene>
    <name evidence="10" type="primary">napH</name>
    <name evidence="10" type="ORF">ENK37_02425</name>
</gene>
<accession>A0A7C4ZFU1</accession>
<dbReference type="Pfam" id="PF13237">
    <property type="entry name" value="Fer4_10"/>
    <property type="match status" value="1"/>
</dbReference>
<keyword evidence="7" id="KW-0411">Iron-sulfur</keyword>
<dbReference type="InterPro" id="IPR051684">
    <property type="entry name" value="Electron_Trans/Redox"/>
</dbReference>
<keyword evidence="4" id="KW-0677">Repeat</keyword>
<proteinExistence type="predicted"/>
<name>A0A7C4ZFU1_9DEIN</name>
<dbReference type="Pfam" id="PF12801">
    <property type="entry name" value="Fer4_5"/>
    <property type="match status" value="2"/>
</dbReference>
<dbReference type="InterPro" id="IPR017900">
    <property type="entry name" value="4Fe4S_Fe_S_CS"/>
</dbReference>
<dbReference type="PROSITE" id="PS00198">
    <property type="entry name" value="4FE4S_FER_1"/>
    <property type="match status" value="1"/>
</dbReference>
<dbReference type="EMBL" id="DRPZ01000068">
    <property type="protein sequence ID" value="HGY08897.1"/>
    <property type="molecule type" value="Genomic_DNA"/>
</dbReference>
<reference evidence="10" key="1">
    <citation type="journal article" date="2020" name="mSystems">
        <title>Genome- and Community-Level Interaction Insights into Carbon Utilization and Element Cycling Functions of Hydrothermarchaeota in Hydrothermal Sediment.</title>
        <authorList>
            <person name="Zhou Z."/>
            <person name="Liu Y."/>
            <person name="Xu W."/>
            <person name="Pan J."/>
            <person name="Luo Z.H."/>
            <person name="Li M."/>
        </authorList>
    </citation>
    <scope>NUCLEOTIDE SEQUENCE [LARGE SCALE GENOMIC DNA]</scope>
    <source>
        <strain evidence="10">HyVt-570</strain>
    </source>
</reference>
<evidence type="ECO:0000256" key="6">
    <source>
        <dbReference type="ARBA" id="ARBA00023004"/>
    </source>
</evidence>
<keyword evidence="1" id="KW-0813">Transport</keyword>
<evidence type="ECO:0000256" key="7">
    <source>
        <dbReference type="ARBA" id="ARBA00023014"/>
    </source>
</evidence>
<organism evidence="10">
    <name type="scientific">Oceanithermus profundus</name>
    <dbReference type="NCBI Taxonomy" id="187137"/>
    <lineage>
        <taxon>Bacteria</taxon>
        <taxon>Thermotogati</taxon>
        <taxon>Deinococcota</taxon>
        <taxon>Deinococci</taxon>
        <taxon>Thermales</taxon>
        <taxon>Thermaceae</taxon>
        <taxon>Oceanithermus</taxon>
    </lineage>
</organism>
<keyword evidence="8" id="KW-0812">Transmembrane</keyword>
<evidence type="ECO:0000313" key="10">
    <source>
        <dbReference type="EMBL" id="HGY08897.1"/>
    </source>
</evidence>
<feature type="domain" description="4Fe-4S ferredoxin-type" evidence="9">
    <location>
        <begin position="238"/>
        <end position="267"/>
    </location>
</feature>
<dbReference type="Gene3D" id="3.30.70.20">
    <property type="match status" value="1"/>
</dbReference>
<protein>
    <submittedName>
        <fullName evidence="10">Quinol dehydrogenase ferredoxin subunit NapH</fullName>
    </submittedName>
</protein>
<dbReference type="Proteomes" id="UP000885759">
    <property type="component" value="Unassembled WGS sequence"/>
</dbReference>
<dbReference type="SUPFAM" id="SSF54862">
    <property type="entry name" value="4Fe-4S ferredoxins"/>
    <property type="match status" value="1"/>
</dbReference>
<sequence>MRSRLRYLYRHYRFLVLRRVVQLGLLFLFFAANAWGWKILEGNLSASRLFGRLTLADPLAVLQLLLAGGAVATQVIVGALIVLAAYMVVGRAFCSWVCPVNLITDLAEWTRKVLGFREPPLMYLNRKLRYLVLAMVLVLSVLLSLPVFEFVSPIAAASRGVAFGMGMGWALLLAIFLFDLFVVRHGYCGHVCPLGAFYSLTTRFRLVRVRHEKDSCTLCGNCFNVCPETHVLGLVGKHDGTVNNPECTNCFRCVEVCDDDALFVSLSGGWSK</sequence>
<dbReference type="InterPro" id="IPR017896">
    <property type="entry name" value="4Fe4S_Fe-S-bd"/>
</dbReference>
<dbReference type="InterPro" id="IPR011886">
    <property type="entry name" value="NapH_MauN"/>
</dbReference>
<feature type="transmembrane region" description="Helical" evidence="8">
    <location>
        <begin position="160"/>
        <end position="183"/>
    </location>
</feature>
<evidence type="ECO:0000259" key="9">
    <source>
        <dbReference type="PROSITE" id="PS51379"/>
    </source>
</evidence>
<dbReference type="GO" id="GO:0005886">
    <property type="term" value="C:plasma membrane"/>
    <property type="evidence" value="ECO:0007669"/>
    <property type="project" value="TreeGrafter"/>
</dbReference>
<keyword evidence="2" id="KW-0004">4Fe-4S</keyword>
<dbReference type="PANTHER" id="PTHR30176:SF3">
    <property type="entry name" value="FERREDOXIN-TYPE PROTEIN NAPH"/>
    <property type="match status" value="1"/>
</dbReference>
<evidence type="ECO:0000256" key="3">
    <source>
        <dbReference type="ARBA" id="ARBA00022723"/>
    </source>
</evidence>
<dbReference type="GO" id="GO:0051539">
    <property type="term" value="F:4 iron, 4 sulfur cluster binding"/>
    <property type="evidence" value="ECO:0007669"/>
    <property type="project" value="UniProtKB-KW"/>
</dbReference>
<dbReference type="GO" id="GO:0046872">
    <property type="term" value="F:metal ion binding"/>
    <property type="evidence" value="ECO:0007669"/>
    <property type="project" value="UniProtKB-KW"/>
</dbReference>
<keyword evidence="8" id="KW-1133">Transmembrane helix</keyword>
<keyword evidence="8" id="KW-0472">Membrane</keyword>